<evidence type="ECO:0000313" key="5">
    <source>
        <dbReference type="Proteomes" id="UP001174050"/>
    </source>
</evidence>
<dbReference type="PANTHER" id="PTHR43877">
    <property type="entry name" value="AMINOALKYLPHOSPHONATE N-ACETYLTRANSFERASE-RELATED-RELATED"/>
    <property type="match status" value="1"/>
</dbReference>
<dbReference type="EMBL" id="JAUEPL010000031">
    <property type="protein sequence ID" value="MDN3296342.1"/>
    <property type="molecule type" value="Genomic_DNA"/>
</dbReference>
<dbReference type="GO" id="GO:0016746">
    <property type="term" value="F:acyltransferase activity"/>
    <property type="evidence" value="ECO:0007669"/>
    <property type="project" value="UniProtKB-KW"/>
</dbReference>
<evidence type="ECO:0000256" key="1">
    <source>
        <dbReference type="ARBA" id="ARBA00022679"/>
    </source>
</evidence>
<name>A0ABT7ZA07_9ACTN</name>
<keyword evidence="5" id="KW-1185">Reference proteome</keyword>
<proteinExistence type="predicted"/>
<dbReference type="SUPFAM" id="SSF55729">
    <property type="entry name" value="Acyl-CoA N-acyltransferases (Nat)"/>
    <property type="match status" value="1"/>
</dbReference>
<dbReference type="PROSITE" id="PS51186">
    <property type="entry name" value="GNAT"/>
    <property type="match status" value="1"/>
</dbReference>
<dbReference type="InterPro" id="IPR050832">
    <property type="entry name" value="Bact_Acetyltransf"/>
</dbReference>
<keyword evidence="2 4" id="KW-0012">Acyltransferase</keyword>
<reference evidence="4" key="1">
    <citation type="submission" date="2023-06" db="EMBL/GenBank/DDBJ databases">
        <title>WGS-Sequencing of Streptomyces ficellus isolate 21 collected from sand in Gara Djebilet Iron Mine in Algeria.</title>
        <authorList>
            <person name="Zegers G.P."/>
            <person name="Gomez A."/>
            <person name="Gueddou A."/>
            <person name="Zahara A.F."/>
            <person name="Worth M."/>
            <person name="Sevigny J.L."/>
            <person name="Tisa L."/>
        </authorList>
    </citation>
    <scope>NUCLEOTIDE SEQUENCE</scope>
    <source>
        <strain evidence="4">AS11</strain>
    </source>
</reference>
<dbReference type="EC" id="2.3.1.-" evidence="4"/>
<dbReference type="Pfam" id="PF00583">
    <property type="entry name" value="Acetyltransf_1"/>
    <property type="match status" value="1"/>
</dbReference>
<dbReference type="Proteomes" id="UP001174050">
    <property type="component" value="Unassembled WGS sequence"/>
</dbReference>
<evidence type="ECO:0000259" key="3">
    <source>
        <dbReference type="PROSITE" id="PS51186"/>
    </source>
</evidence>
<evidence type="ECO:0000256" key="2">
    <source>
        <dbReference type="ARBA" id="ARBA00023315"/>
    </source>
</evidence>
<accession>A0ABT7ZA07</accession>
<protein>
    <submittedName>
        <fullName evidence="4">GNAT family N-acetyltransferase</fullName>
        <ecNumber evidence="4">2.3.1.-</ecNumber>
    </submittedName>
</protein>
<dbReference type="Gene3D" id="3.40.630.30">
    <property type="match status" value="1"/>
</dbReference>
<dbReference type="RefSeq" id="WP_290113553.1">
    <property type="nucleotide sequence ID" value="NZ_JAUEPL010000031.1"/>
</dbReference>
<feature type="domain" description="N-acetyltransferase" evidence="3">
    <location>
        <begin position="150"/>
        <end position="290"/>
    </location>
</feature>
<sequence>MTWHLTPHVDEFRRAAAAYLEADPAGCTTLLTVTETVRRHGLRPDGDDDDDALFGWWRRSPGGPVEAAFLHTPPAYPMLGPMPEEAAHELARTLRRRPRVHGVRGGDGAARAFADAWTAAGEAPGAWTVARRTRLFRLGTLTPPHPAAPGRARRATPDDVPFAAAWMQRFAADIGEDAAADYTRNVTRRVAHGGLYVWESGDRPVSMAAHSPLVAGQSRVSPVYTPPEQRGRGYAGAVTTAVARAAQAAGARHVLLFADLANPTSNALYQRLGFRPLADHLDITFNQLSR</sequence>
<keyword evidence="1 4" id="KW-0808">Transferase</keyword>
<dbReference type="InterPro" id="IPR016181">
    <property type="entry name" value="Acyl_CoA_acyltransferase"/>
</dbReference>
<comment type="caution">
    <text evidence="4">The sequence shown here is derived from an EMBL/GenBank/DDBJ whole genome shotgun (WGS) entry which is preliminary data.</text>
</comment>
<dbReference type="PANTHER" id="PTHR43877:SF2">
    <property type="entry name" value="AMINOALKYLPHOSPHONATE N-ACETYLTRANSFERASE-RELATED"/>
    <property type="match status" value="1"/>
</dbReference>
<evidence type="ECO:0000313" key="4">
    <source>
        <dbReference type="EMBL" id="MDN3296342.1"/>
    </source>
</evidence>
<organism evidence="4 5">
    <name type="scientific">Streptomyces ficellus</name>
    <dbReference type="NCBI Taxonomy" id="1977088"/>
    <lineage>
        <taxon>Bacteria</taxon>
        <taxon>Bacillati</taxon>
        <taxon>Actinomycetota</taxon>
        <taxon>Actinomycetes</taxon>
        <taxon>Kitasatosporales</taxon>
        <taxon>Streptomycetaceae</taxon>
        <taxon>Streptomyces</taxon>
    </lineage>
</organism>
<gene>
    <name evidence="4" type="ORF">QWM81_20190</name>
</gene>
<dbReference type="InterPro" id="IPR000182">
    <property type="entry name" value="GNAT_dom"/>
</dbReference>